<accession>X1B935</accession>
<gene>
    <name evidence="2" type="ORF">S01H4_31110</name>
</gene>
<evidence type="ECO:0000313" key="2">
    <source>
        <dbReference type="EMBL" id="GAG77812.1"/>
    </source>
</evidence>
<dbReference type="GO" id="GO:0030246">
    <property type="term" value="F:carbohydrate binding"/>
    <property type="evidence" value="ECO:0007669"/>
    <property type="project" value="InterPro"/>
</dbReference>
<dbReference type="SUPFAM" id="SSF49384">
    <property type="entry name" value="Carbohydrate-binding domain"/>
    <property type="match status" value="1"/>
</dbReference>
<dbReference type="SMART" id="SM00089">
    <property type="entry name" value="PKD"/>
    <property type="match status" value="1"/>
</dbReference>
<dbReference type="Pfam" id="PF18911">
    <property type="entry name" value="PKD_4"/>
    <property type="match status" value="1"/>
</dbReference>
<dbReference type="InterPro" id="IPR044060">
    <property type="entry name" value="Bacterial_rp_domain"/>
</dbReference>
<dbReference type="Pfam" id="PF18998">
    <property type="entry name" value="Flg_new_2"/>
    <property type="match status" value="1"/>
</dbReference>
<dbReference type="Gene3D" id="2.60.40.10">
    <property type="entry name" value="Immunoglobulins"/>
    <property type="match status" value="1"/>
</dbReference>
<dbReference type="Gene3D" id="2.60.40.680">
    <property type="match status" value="1"/>
</dbReference>
<dbReference type="InterPro" id="IPR035986">
    <property type="entry name" value="PKD_dom_sf"/>
</dbReference>
<comment type="caution">
    <text evidence="2">The sequence shown here is derived from an EMBL/GenBank/DDBJ whole genome shotgun (WGS) entry which is preliminary data.</text>
</comment>
<dbReference type="SUPFAM" id="SSF49299">
    <property type="entry name" value="PKD domain"/>
    <property type="match status" value="1"/>
</dbReference>
<dbReference type="InterPro" id="IPR000601">
    <property type="entry name" value="PKD_dom"/>
</dbReference>
<organism evidence="2">
    <name type="scientific">marine sediment metagenome</name>
    <dbReference type="NCBI Taxonomy" id="412755"/>
    <lineage>
        <taxon>unclassified sequences</taxon>
        <taxon>metagenomes</taxon>
        <taxon>ecological metagenomes</taxon>
    </lineage>
</organism>
<dbReference type="InterPro" id="IPR008965">
    <property type="entry name" value="CBM2/CBM3_carb-bd_dom_sf"/>
</dbReference>
<sequence length="304" mass="32089">MNFTASASGGTSPYSFSWDFGDGGSSSAQNPSHTYTNAGTYNVTLTVTDAQSGQALNSLTITAVVSISTYQLAVSATTGSPAPGAGGTTDPSPGNYSYSVGNSVQVKAIPNENYRFSKWTGDVSGSEAYNEDVTITMDKNKSISAYFFTKCGDVTGDLSITPADAQAAFDIFLGIISNPTDSEKENADVNCSGTKTEPDITPGDAQAIFEKFLGINDLPCDCSCNSRSGSVLSPIRSTPMRQAPGVNLIINDIRVDQGGEVVVPIIVDNPFNIKAFGFDLLFPSEALEFVGVERSELLDDFYQK</sequence>
<dbReference type="InterPro" id="IPR022409">
    <property type="entry name" value="PKD/Chitinase_dom"/>
</dbReference>
<dbReference type="InterPro" id="IPR013783">
    <property type="entry name" value="Ig-like_fold"/>
</dbReference>
<dbReference type="AlphaFoldDB" id="X1B935"/>
<feature type="domain" description="PKD" evidence="1">
    <location>
        <begin position="1"/>
        <end position="70"/>
    </location>
</feature>
<dbReference type="GO" id="GO:0000272">
    <property type="term" value="P:polysaccharide catabolic process"/>
    <property type="evidence" value="ECO:0007669"/>
    <property type="project" value="InterPro"/>
</dbReference>
<evidence type="ECO:0000259" key="1">
    <source>
        <dbReference type="PROSITE" id="PS50093"/>
    </source>
</evidence>
<reference evidence="2" key="1">
    <citation type="journal article" date="2014" name="Front. Microbiol.">
        <title>High frequency of phylogenetically diverse reductive dehalogenase-homologous genes in deep subseafloor sedimentary metagenomes.</title>
        <authorList>
            <person name="Kawai M."/>
            <person name="Futagami T."/>
            <person name="Toyoda A."/>
            <person name="Takaki Y."/>
            <person name="Nishi S."/>
            <person name="Hori S."/>
            <person name="Arai W."/>
            <person name="Tsubouchi T."/>
            <person name="Morono Y."/>
            <person name="Uchiyama I."/>
            <person name="Ito T."/>
            <person name="Fujiyama A."/>
            <person name="Inagaki F."/>
            <person name="Takami H."/>
        </authorList>
    </citation>
    <scope>NUCLEOTIDE SEQUENCE</scope>
    <source>
        <strain evidence="2">Expedition CK06-06</strain>
    </source>
</reference>
<dbReference type="InterPro" id="IPR036439">
    <property type="entry name" value="Dockerin_dom_sf"/>
</dbReference>
<proteinExistence type="predicted"/>
<dbReference type="PROSITE" id="PS50093">
    <property type="entry name" value="PKD"/>
    <property type="match status" value="1"/>
</dbReference>
<dbReference type="CDD" id="cd00146">
    <property type="entry name" value="PKD"/>
    <property type="match status" value="1"/>
</dbReference>
<protein>
    <recommendedName>
        <fullName evidence="1">PKD domain-containing protein</fullName>
    </recommendedName>
</protein>
<dbReference type="Gene3D" id="1.10.1330.10">
    <property type="entry name" value="Dockerin domain"/>
    <property type="match status" value="1"/>
</dbReference>
<name>X1B935_9ZZZZ</name>
<dbReference type="EMBL" id="BART01016125">
    <property type="protein sequence ID" value="GAG77812.1"/>
    <property type="molecule type" value="Genomic_DNA"/>
</dbReference>
<feature type="non-terminal residue" evidence="2">
    <location>
        <position position="304"/>
    </location>
</feature>